<reference evidence="10 11" key="1">
    <citation type="submission" date="2022-09" db="EMBL/GenBank/DDBJ databases">
        <authorList>
            <person name="Han X.L."/>
            <person name="Wang Q."/>
            <person name="Lu T."/>
        </authorList>
    </citation>
    <scope>NUCLEOTIDE SEQUENCE [LARGE SCALE GENOMIC DNA]</scope>
    <source>
        <strain evidence="10 11">WQ 127069</strain>
    </source>
</reference>
<dbReference type="InterPro" id="IPR057336">
    <property type="entry name" value="GerAC_N"/>
</dbReference>
<evidence type="ECO:0000259" key="9">
    <source>
        <dbReference type="Pfam" id="PF25198"/>
    </source>
</evidence>
<dbReference type="Proteomes" id="UP001652445">
    <property type="component" value="Unassembled WGS sequence"/>
</dbReference>
<evidence type="ECO:0000313" key="11">
    <source>
        <dbReference type="Proteomes" id="UP001652445"/>
    </source>
</evidence>
<evidence type="ECO:0000256" key="5">
    <source>
        <dbReference type="ARBA" id="ARBA00023136"/>
    </source>
</evidence>
<keyword evidence="6" id="KW-0564">Palmitate</keyword>
<evidence type="ECO:0000256" key="1">
    <source>
        <dbReference type="ARBA" id="ARBA00004635"/>
    </source>
</evidence>
<dbReference type="InterPro" id="IPR008844">
    <property type="entry name" value="Spore_GerAC-like"/>
</dbReference>
<keyword evidence="4" id="KW-0732">Signal</keyword>
<dbReference type="InterPro" id="IPR046953">
    <property type="entry name" value="Spore_GerAC-like_C"/>
</dbReference>
<feature type="domain" description="Spore germination protein N-terminal" evidence="9">
    <location>
        <begin position="27"/>
        <end position="189"/>
    </location>
</feature>
<accession>A0ABT2U9K9</accession>
<protein>
    <submittedName>
        <fullName evidence="10">Ger(X)C family spore germination protein</fullName>
    </submittedName>
</protein>
<feature type="domain" description="Spore germination GerAC-like C-terminal" evidence="8">
    <location>
        <begin position="199"/>
        <end position="348"/>
    </location>
</feature>
<evidence type="ECO:0000256" key="4">
    <source>
        <dbReference type="ARBA" id="ARBA00022729"/>
    </source>
</evidence>
<dbReference type="Pfam" id="PF25198">
    <property type="entry name" value="Spore_GerAC_N"/>
    <property type="match status" value="1"/>
</dbReference>
<comment type="similarity">
    <text evidence="2">Belongs to the GerABKC lipoprotein family.</text>
</comment>
<dbReference type="InterPro" id="IPR038501">
    <property type="entry name" value="Spore_GerAC_C_sf"/>
</dbReference>
<evidence type="ECO:0000256" key="2">
    <source>
        <dbReference type="ARBA" id="ARBA00007886"/>
    </source>
</evidence>
<gene>
    <name evidence="10" type="ORF">OB236_04185</name>
</gene>
<dbReference type="EMBL" id="JAOQIO010000007">
    <property type="protein sequence ID" value="MCU6791325.1"/>
    <property type="molecule type" value="Genomic_DNA"/>
</dbReference>
<keyword evidence="5" id="KW-0472">Membrane</keyword>
<dbReference type="Gene3D" id="3.30.300.210">
    <property type="entry name" value="Nutrient germinant receptor protein C, domain 3"/>
    <property type="match status" value="1"/>
</dbReference>
<evidence type="ECO:0000313" key="10">
    <source>
        <dbReference type="EMBL" id="MCU6791325.1"/>
    </source>
</evidence>
<dbReference type="RefSeq" id="WP_262682904.1">
    <property type="nucleotide sequence ID" value="NZ_JAOQIO010000007.1"/>
</dbReference>
<keyword evidence="11" id="KW-1185">Reference proteome</keyword>
<evidence type="ECO:0000256" key="3">
    <source>
        <dbReference type="ARBA" id="ARBA00022544"/>
    </source>
</evidence>
<dbReference type="PROSITE" id="PS51257">
    <property type="entry name" value="PROKAR_LIPOPROTEIN"/>
    <property type="match status" value="1"/>
</dbReference>
<dbReference type="PANTHER" id="PTHR35789:SF1">
    <property type="entry name" value="SPORE GERMINATION PROTEIN B3"/>
    <property type="match status" value="1"/>
</dbReference>
<keyword evidence="3" id="KW-0309">Germination</keyword>
<evidence type="ECO:0000256" key="7">
    <source>
        <dbReference type="ARBA" id="ARBA00023288"/>
    </source>
</evidence>
<name>A0ABT2U9K9_9BACL</name>
<sequence length="369" mass="42165">MIPRLMIRIGLFLCCLGCLGILTSCWDTKDINKRLMPVVMGVCKNGDQPYKIILQIPSPQKKGSQFLEGEAQTINKAIDEIRTKSEKSVDLLHLRLFLICEKTAKSNINDIVNYGVQANDISVKGLVGIVRGDFEQTMHHKIQSNPELSSYDFFSEQAGWTPDNTIKRLWEVFRDINSYTQDMAIPILSKGTDTLYNFEGSAIMRRDKMVGDISPDETLIYNAFQRKYTGGTIEVSKNSSVLIKKATISHKVKWTDVGPSMQSRLKLEVVIAENRDILSDDDIAKLLKEDIEKKAEKLINRLHTYKADALGIGQYFRRIMTESQMKNWKRQWFPQMKHEVTVDITILNNIYFKSTNKMKSRPGTSPESK</sequence>
<dbReference type="Pfam" id="PF05504">
    <property type="entry name" value="Spore_GerAC"/>
    <property type="match status" value="1"/>
</dbReference>
<comment type="subcellular location">
    <subcellularLocation>
        <location evidence="1">Membrane</location>
        <topology evidence="1">Lipid-anchor</topology>
    </subcellularLocation>
</comment>
<dbReference type="NCBIfam" id="TIGR02887">
    <property type="entry name" value="spore_ger_x_C"/>
    <property type="match status" value="1"/>
</dbReference>
<organism evidence="10 11">
    <name type="scientific">Paenibacillus baimaensis</name>
    <dbReference type="NCBI Taxonomy" id="2982185"/>
    <lineage>
        <taxon>Bacteria</taxon>
        <taxon>Bacillati</taxon>
        <taxon>Bacillota</taxon>
        <taxon>Bacilli</taxon>
        <taxon>Bacillales</taxon>
        <taxon>Paenibacillaceae</taxon>
        <taxon>Paenibacillus</taxon>
    </lineage>
</organism>
<keyword evidence="7" id="KW-0449">Lipoprotein</keyword>
<comment type="caution">
    <text evidence="10">The sequence shown here is derived from an EMBL/GenBank/DDBJ whole genome shotgun (WGS) entry which is preliminary data.</text>
</comment>
<evidence type="ECO:0000256" key="6">
    <source>
        <dbReference type="ARBA" id="ARBA00023139"/>
    </source>
</evidence>
<proteinExistence type="inferred from homology"/>
<dbReference type="PANTHER" id="PTHR35789">
    <property type="entry name" value="SPORE GERMINATION PROTEIN B3"/>
    <property type="match status" value="1"/>
</dbReference>
<evidence type="ECO:0000259" key="8">
    <source>
        <dbReference type="Pfam" id="PF05504"/>
    </source>
</evidence>